<keyword evidence="1" id="KW-0812">Transmembrane</keyword>
<accession>A0A510WQ32</accession>
<keyword evidence="3" id="KW-1185">Reference proteome</keyword>
<organism evidence="2 3">
    <name type="scientific">Ligilactobacillus aviarius</name>
    <dbReference type="NCBI Taxonomy" id="1606"/>
    <lineage>
        <taxon>Bacteria</taxon>
        <taxon>Bacillati</taxon>
        <taxon>Bacillota</taxon>
        <taxon>Bacilli</taxon>
        <taxon>Lactobacillales</taxon>
        <taxon>Lactobacillaceae</taxon>
        <taxon>Ligilactobacillus</taxon>
    </lineage>
</organism>
<gene>
    <name evidence="2" type="ORF">LAV01_01550</name>
</gene>
<dbReference type="EMBL" id="BJUI01000001">
    <property type="protein sequence ID" value="GEK41323.1"/>
    <property type="molecule type" value="Genomic_DNA"/>
</dbReference>
<dbReference type="AlphaFoldDB" id="A0A510WQ32"/>
<reference evidence="2 3" key="1">
    <citation type="submission" date="2019-07" db="EMBL/GenBank/DDBJ databases">
        <title>Whole genome shotgun sequence of Lactobacillus aviarius subsp. aviarius NBRC 102162.</title>
        <authorList>
            <person name="Hosoyama A."/>
            <person name="Uohara A."/>
            <person name="Ohji S."/>
            <person name="Ichikawa N."/>
        </authorList>
    </citation>
    <scope>NUCLEOTIDE SEQUENCE [LARGE SCALE GENOMIC DNA]</scope>
    <source>
        <strain evidence="2 3">NBRC 102162</strain>
    </source>
</reference>
<comment type="caution">
    <text evidence="2">The sequence shown here is derived from an EMBL/GenBank/DDBJ whole genome shotgun (WGS) entry which is preliminary data.</text>
</comment>
<keyword evidence="1" id="KW-0472">Membrane</keyword>
<evidence type="ECO:0000256" key="1">
    <source>
        <dbReference type="SAM" id="Phobius"/>
    </source>
</evidence>
<proteinExistence type="predicted"/>
<evidence type="ECO:0000313" key="2">
    <source>
        <dbReference type="EMBL" id="GEK41323.1"/>
    </source>
</evidence>
<feature type="transmembrane region" description="Helical" evidence="1">
    <location>
        <begin position="39"/>
        <end position="64"/>
    </location>
</feature>
<protein>
    <submittedName>
        <fullName evidence="2">Uncharacterized protein</fullName>
    </submittedName>
</protein>
<keyword evidence="1" id="KW-1133">Transmembrane helix</keyword>
<sequence length="65" mass="7172">MLGCLITALLVLVFMLILFIVCAAPLVILVGLGGALIWLLVWLLIHHTILGIILLIVIIIFEFIH</sequence>
<evidence type="ECO:0000313" key="3">
    <source>
        <dbReference type="Proteomes" id="UP000321722"/>
    </source>
</evidence>
<name>A0A510WQ32_9LACO</name>
<dbReference type="Proteomes" id="UP000321722">
    <property type="component" value="Unassembled WGS sequence"/>
</dbReference>